<proteinExistence type="predicted"/>
<keyword evidence="2" id="KW-1185">Reference proteome</keyword>
<accession>A0A3S2Y3B5</accession>
<evidence type="ECO:0000313" key="2">
    <source>
        <dbReference type="Proteomes" id="UP000282759"/>
    </source>
</evidence>
<protein>
    <submittedName>
        <fullName evidence="1">Uncharacterized protein</fullName>
    </submittedName>
</protein>
<reference evidence="1 2" key="1">
    <citation type="submission" date="2019-01" db="EMBL/GenBank/DDBJ databases">
        <authorList>
            <person name="Chen W.-M."/>
        </authorList>
    </citation>
    <scope>NUCLEOTIDE SEQUENCE [LARGE SCALE GENOMIC DNA]</scope>
    <source>
        <strain evidence="1 2">YBJ-36</strain>
    </source>
</reference>
<dbReference type="OrthoDB" id="796287at2"/>
<dbReference type="EMBL" id="SACK01000001">
    <property type="protein sequence ID" value="RVU02541.1"/>
    <property type="molecule type" value="Genomic_DNA"/>
</dbReference>
<sequence length="91" mass="10631">MTVEQHEKPYRERMFSLVADPELKAMETRYEPYLDIHAIEDVLEGCDIIQAPLGEVPTGKLIWKEGYDLPLELKRDIINLYNKHFIDQEAG</sequence>
<organism evidence="1 2">
    <name type="scientific">Mucilaginibacter limnophilus</name>
    <dbReference type="NCBI Taxonomy" id="1932778"/>
    <lineage>
        <taxon>Bacteria</taxon>
        <taxon>Pseudomonadati</taxon>
        <taxon>Bacteroidota</taxon>
        <taxon>Sphingobacteriia</taxon>
        <taxon>Sphingobacteriales</taxon>
        <taxon>Sphingobacteriaceae</taxon>
        <taxon>Mucilaginibacter</taxon>
    </lineage>
</organism>
<gene>
    <name evidence="1" type="ORF">EOD41_00965</name>
</gene>
<dbReference type="Proteomes" id="UP000282759">
    <property type="component" value="Unassembled WGS sequence"/>
</dbReference>
<name>A0A3S2Y3B5_9SPHI</name>
<comment type="caution">
    <text evidence="1">The sequence shown here is derived from an EMBL/GenBank/DDBJ whole genome shotgun (WGS) entry which is preliminary data.</text>
</comment>
<dbReference type="RefSeq" id="WP_127702910.1">
    <property type="nucleotide sequence ID" value="NZ_SACK01000001.1"/>
</dbReference>
<dbReference type="AlphaFoldDB" id="A0A3S2Y3B5"/>
<evidence type="ECO:0000313" key="1">
    <source>
        <dbReference type="EMBL" id="RVU02541.1"/>
    </source>
</evidence>